<protein>
    <submittedName>
        <fullName evidence="2">Uncharacterized protein</fullName>
    </submittedName>
</protein>
<keyword evidence="3" id="KW-1185">Reference proteome</keyword>
<accession>A0A8T2PK44</accession>
<evidence type="ECO:0000313" key="2">
    <source>
        <dbReference type="EMBL" id="KAG9349898.1"/>
    </source>
</evidence>
<comment type="caution">
    <text evidence="2">The sequence shown here is derived from an EMBL/GenBank/DDBJ whole genome shotgun (WGS) entry which is preliminary data.</text>
</comment>
<dbReference type="AlphaFoldDB" id="A0A8T2PK44"/>
<dbReference type="EMBL" id="JAFBMS010000008">
    <property type="protein sequence ID" value="KAG9349898.1"/>
    <property type="molecule type" value="Genomic_DNA"/>
</dbReference>
<proteinExistence type="predicted"/>
<feature type="region of interest" description="Disordered" evidence="1">
    <location>
        <begin position="33"/>
        <end position="86"/>
    </location>
</feature>
<gene>
    <name evidence="2" type="ORF">JZ751_026251</name>
</gene>
<evidence type="ECO:0000313" key="3">
    <source>
        <dbReference type="Proteomes" id="UP000824540"/>
    </source>
</evidence>
<sequence>MYATFHVCTETSATLPWHVGKEGARLQHVSAVQPEEGDFWSPPQLMSDEEMSSVLCPPTRLSPPDGLPELPPPRPRPPPPRCPCDH</sequence>
<dbReference type="Proteomes" id="UP000824540">
    <property type="component" value="Unassembled WGS sequence"/>
</dbReference>
<reference evidence="2" key="1">
    <citation type="thesis" date="2021" institute="BYU ScholarsArchive" country="Provo, UT, USA">
        <title>Applications of and Algorithms for Genome Assembly and Genomic Analyses with an Emphasis on Marine Teleosts.</title>
        <authorList>
            <person name="Pickett B.D."/>
        </authorList>
    </citation>
    <scope>NUCLEOTIDE SEQUENCE</scope>
    <source>
        <strain evidence="2">HI-2016</strain>
    </source>
</reference>
<name>A0A8T2PK44_9TELE</name>
<feature type="compositionally biased region" description="Pro residues" evidence="1">
    <location>
        <begin position="65"/>
        <end position="86"/>
    </location>
</feature>
<evidence type="ECO:0000256" key="1">
    <source>
        <dbReference type="SAM" id="MobiDB-lite"/>
    </source>
</evidence>
<organism evidence="2 3">
    <name type="scientific">Albula glossodonta</name>
    <name type="common">roundjaw bonefish</name>
    <dbReference type="NCBI Taxonomy" id="121402"/>
    <lineage>
        <taxon>Eukaryota</taxon>
        <taxon>Metazoa</taxon>
        <taxon>Chordata</taxon>
        <taxon>Craniata</taxon>
        <taxon>Vertebrata</taxon>
        <taxon>Euteleostomi</taxon>
        <taxon>Actinopterygii</taxon>
        <taxon>Neopterygii</taxon>
        <taxon>Teleostei</taxon>
        <taxon>Albuliformes</taxon>
        <taxon>Albulidae</taxon>
        <taxon>Albula</taxon>
    </lineage>
</organism>